<dbReference type="SUPFAM" id="SSF109755">
    <property type="entry name" value="PhoU-like"/>
    <property type="match status" value="1"/>
</dbReference>
<feature type="transmembrane region" description="Helical" evidence="6">
    <location>
        <begin position="293"/>
        <end position="316"/>
    </location>
</feature>
<dbReference type="InterPro" id="IPR026022">
    <property type="entry name" value="PhoU_dom"/>
</dbReference>
<evidence type="ECO:0000259" key="7">
    <source>
        <dbReference type="Pfam" id="PF01895"/>
    </source>
</evidence>
<proteinExistence type="predicted"/>
<dbReference type="Pfam" id="PF02690">
    <property type="entry name" value="Na_Pi_cotrans"/>
    <property type="match status" value="2"/>
</dbReference>
<evidence type="ECO:0000256" key="1">
    <source>
        <dbReference type="ARBA" id="ARBA00004651"/>
    </source>
</evidence>
<dbReference type="NCBIfam" id="NF037997">
    <property type="entry name" value="Na_Pi_symport"/>
    <property type="match status" value="1"/>
</dbReference>
<dbReference type="Proteomes" id="UP000285777">
    <property type="component" value="Unassembled WGS sequence"/>
</dbReference>
<feature type="transmembrane region" description="Helical" evidence="6">
    <location>
        <begin position="139"/>
        <end position="158"/>
    </location>
</feature>
<feature type="transmembrane region" description="Helical" evidence="6">
    <location>
        <begin position="203"/>
        <end position="226"/>
    </location>
</feature>
<evidence type="ECO:0000256" key="2">
    <source>
        <dbReference type="ARBA" id="ARBA00022475"/>
    </source>
</evidence>
<dbReference type="PANTHER" id="PTHR10010">
    <property type="entry name" value="SOLUTE CARRIER FAMILY 34 SODIUM PHOSPHATE , MEMBER 2-RELATED"/>
    <property type="match status" value="1"/>
</dbReference>
<evidence type="ECO:0000313" key="8">
    <source>
        <dbReference type="EMBL" id="RHI96258.1"/>
    </source>
</evidence>
<keyword evidence="4 6" id="KW-1133">Transmembrane helix</keyword>
<dbReference type="PANTHER" id="PTHR10010:SF46">
    <property type="entry name" value="SODIUM-DEPENDENT PHOSPHATE TRANSPORT PROTEIN 2B"/>
    <property type="match status" value="1"/>
</dbReference>
<evidence type="ECO:0000256" key="6">
    <source>
        <dbReference type="SAM" id="Phobius"/>
    </source>
</evidence>
<name>A0A415BWF3_PHOVU</name>
<dbReference type="GO" id="GO:0005886">
    <property type="term" value="C:plasma membrane"/>
    <property type="evidence" value="ECO:0007669"/>
    <property type="project" value="UniProtKB-SubCell"/>
</dbReference>
<protein>
    <submittedName>
        <fullName evidence="8">Na/Pi cotransporter family protein</fullName>
    </submittedName>
</protein>
<dbReference type="NCBIfam" id="TIGR00704">
    <property type="entry name" value="NaPi_cotrn_rel"/>
    <property type="match status" value="1"/>
</dbReference>
<feature type="transmembrane region" description="Helical" evidence="6">
    <location>
        <begin position="50"/>
        <end position="73"/>
    </location>
</feature>
<keyword evidence="5 6" id="KW-0472">Membrane</keyword>
<comment type="subcellular location">
    <subcellularLocation>
        <location evidence="1">Cell membrane</location>
        <topology evidence="1">Multi-pass membrane protein</topology>
    </subcellularLocation>
</comment>
<sequence length="563" mass="63270">MSIFVFLKLIGSLALLMYGMKTMSEALQKLTGGHLRHVLGAMTTNRFTGLLTGAFVTASVQSSTATTVMTVSFVNAGLLTLGQAISVIMGANIGTTVTAWIMSVFGFQIDMNNLIFPLFALAVPLIFSNKSQKKSFGEFIFGFSFMFLGLTTLRENAMHMDLEHNAAIISFITSCKEWGFLSILLFLLIGGIITMCAQSSAAVMAITLILCSSGVLDLYLGIALVMGENIGTTVTSNIAALTANAQARRAALAHFIFNIFGVVWILCIFHPFVDMVSGMINRLFPGVSPEVAITYKLSAFHTAFNICNVLILIWFIGPIEKVVCWVIRPKEDEEEFRLRFIAGGMLSTAELSIVQARKEINLFAERTRRMFGMVRDLLHTTNENDFNKLFSRIEKYENISDNMELEIANYLNEVSEGRLSSESKLKIRTMLREVTELESIGDSCYHLARTINHKFRGNEDFTGKQYDHIHQMLQLTDDALQQMVSLEEDEYHLVDPNKSFNIENEINNYRNQLKDQNVLDVNNKEYNYQMGVHYMDIISECEKLGDYVVNVVEARTDIKEKKI</sequence>
<keyword evidence="3 6" id="KW-0812">Transmembrane</keyword>
<feature type="transmembrane region" description="Helical" evidence="6">
    <location>
        <begin position="251"/>
        <end position="273"/>
    </location>
</feature>
<dbReference type="RefSeq" id="WP_118289950.1">
    <property type="nucleotide sequence ID" value="NZ_QRLF01000003.1"/>
</dbReference>
<dbReference type="InterPro" id="IPR038078">
    <property type="entry name" value="PhoU-like_sf"/>
</dbReference>
<dbReference type="Gene3D" id="1.20.58.220">
    <property type="entry name" value="Phosphate transport system protein phou homolog 2, domain 2"/>
    <property type="match status" value="1"/>
</dbReference>
<dbReference type="InterPro" id="IPR003841">
    <property type="entry name" value="Na/Pi_transpt"/>
</dbReference>
<evidence type="ECO:0000256" key="3">
    <source>
        <dbReference type="ARBA" id="ARBA00022692"/>
    </source>
</evidence>
<reference evidence="8 9" key="1">
    <citation type="submission" date="2018-08" db="EMBL/GenBank/DDBJ databases">
        <title>A genome reference for cultivated species of the human gut microbiota.</title>
        <authorList>
            <person name="Zou Y."/>
            <person name="Xue W."/>
            <person name="Luo G."/>
        </authorList>
    </citation>
    <scope>NUCLEOTIDE SEQUENCE [LARGE SCALE GENOMIC DNA]</scope>
    <source>
        <strain evidence="8 9">AM13-21</strain>
    </source>
</reference>
<organism evidence="8 9">
    <name type="scientific">Phocaeicola vulgatus</name>
    <name type="common">Bacteroides vulgatus</name>
    <dbReference type="NCBI Taxonomy" id="821"/>
    <lineage>
        <taxon>Bacteria</taxon>
        <taxon>Pseudomonadati</taxon>
        <taxon>Bacteroidota</taxon>
        <taxon>Bacteroidia</taxon>
        <taxon>Bacteroidales</taxon>
        <taxon>Bacteroidaceae</taxon>
        <taxon>Phocaeicola</taxon>
    </lineage>
</organism>
<evidence type="ECO:0000313" key="9">
    <source>
        <dbReference type="Proteomes" id="UP000285777"/>
    </source>
</evidence>
<gene>
    <name evidence="8" type="ORF">DW150_02825</name>
</gene>
<dbReference type="Pfam" id="PF01895">
    <property type="entry name" value="PhoU"/>
    <property type="match status" value="1"/>
</dbReference>
<evidence type="ECO:0000256" key="4">
    <source>
        <dbReference type="ARBA" id="ARBA00022989"/>
    </source>
</evidence>
<feature type="transmembrane region" description="Helical" evidence="6">
    <location>
        <begin position="178"/>
        <end position="196"/>
    </location>
</feature>
<dbReference type="GO" id="GO:0044341">
    <property type="term" value="P:sodium-dependent phosphate transport"/>
    <property type="evidence" value="ECO:0007669"/>
    <property type="project" value="InterPro"/>
</dbReference>
<evidence type="ECO:0000256" key="5">
    <source>
        <dbReference type="ARBA" id="ARBA00023136"/>
    </source>
</evidence>
<dbReference type="GO" id="GO:0005436">
    <property type="term" value="F:sodium:phosphate symporter activity"/>
    <property type="evidence" value="ECO:0007669"/>
    <property type="project" value="InterPro"/>
</dbReference>
<comment type="caution">
    <text evidence="8">The sequence shown here is derived from an EMBL/GenBank/DDBJ whole genome shotgun (WGS) entry which is preliminary data.</text>
</comment>
<accession>A0A415BWF3</accession>
<feature type="transmembrane region" description="Helical" evidence="6">
    <location>
        <begin position="85"/>
        <end position="105"/>
    </location>
</feature>
<feature type="domain" description="PhoU" evidence="7">
    <location>
        <begin position="363"/>
        <end position="450"/>
    </location>
</feature>
<feature type="transmembrane region" description="Helical" evidence="6">
    <location>
        <begin position="111"/>
        <end position="127"/>
    </location>
</feature>
<dbReference type="InterPro" id="IPR004633">
    <property type="entry name" value="NaPi_cotrn-rel/YqeW-like"/>
</dbReference>
<keyword evidence="2" id="KW-1003">Cell membrane</keyword>
<dbReference type="EMBL" id="QRLF01000003">
    <property type="protein sequence ID" value="RHI96258.1"/>
    <property type="molecule type" value="Genomic_DNA"/>
</dbReference>
<dbReference type="AlphaFoldDB" id="A0A415BWF3"/>